<feature type="transmembrane region" description="Helical" evidence="7">
    <location>
        <begin position="278"/>
        <end position="299"/>
    </location>
</feature>
<organism evidence="9 11">
    <name type="scientific">Rotaria magnacalcarata</name>
    <dbReference type="NCBI Taxonomy" id="392030"/>
    <lineage>
        <taxon>Eukaryota</taxon>
        <taxon>Metazoa</taxon>
        <taxon>Spiralia</taxon>
        <taxon>Gnathifera</taxon>
        <taxon>Rotifera</taxon>
        <taxon>Eurotatoria</taxon>
        <taxon>Bdelloidea</taxon>
        <taxon>Philodinida</taxon>
        <taxon>Philodinidae</taxon>
        <taxon>Rotaria</taxon>
    </lineage>
</organism>
<dbReference type="AlphaFoldDB" id="A0A815S6K4"/>
<dbReference type="EMBL" id="CAJOBH010074515">
    <property type="protein sequence ID" value="CAF4487512.1"/>
    <property type="molecule type" value="Genomic_DNA"/>
</dbReference>
<feature type="transmembrane region" description="Helical" evidence="7">
    <location>
        <begin position="198"/>
        <end position="221"/>
    </location>
</feature>
<feature type="transmembrane region" description="Helical" evidence="7">
    <location>
        <begin position="109"/>
        <end position="127"/>
    </location>
</feature>
<dbReference type="PIRSF" id="PIRSF016379">
    <property type="entry name" value="ENT"/>
    <property type="match status" value="1"/>
</dbReference>
<feature type="transmembrane region" description="Helical" evidence="7">
    <location>
        <begin position="351"/>
        <end position="375"/>
    </location>
</feature>
<dbReference type="EMBL" id="CAJNOV010005632">
    <property type="protein sequence ID" value="CAF1220138.1"/>
    <property type="molecule type" value="Genomic_DNA"/>
</dbReference>
<accession>A0A815S6K4</accession>
<evidence type="ECO:0000313" key="8">
    <source>
        <dbReference type="EMBL" id="CAF1220138.1"/>
    </source>
</evidence>
<feature type="transmembrane region" description="Helical" evidence="7">
    <location>
        <begin position="423"/>
        <end position="449"/>
    </location>
</feature>
<evidence type="ECO:0000256" key="6">
    <source>
        <dbReference type="ARBA" id="ARBA00023136"/>
    </source>
</evidence>
<evidence type="ECO:0000256" key="4">
    <source>
        <dbReference type="ARBA" id="ARBA00022692"/>
    </source>
</evidence>
<feature type="transmembrane region" description="Helical" evidence="7">
    <location>
        <begin position="171"/>
        <end position="192"/>
    </location>
</feature>
<evidence type="ECO:0000313" key="10">
    <source>
        <dbReference type="EMBL" id="CAF4487512.1"/>
    </source>
</evidence>
<evidence type="ECO:0000256" key="5">
    <source>
        <dbReference type="ARBA" id="ARBA00022989"/>
    </source>
</evidence>
<feature type="transmembrane region" description="Helical" evidence="7">
    <location>
        <begin position="387"/>
        <end position="411"/>
    </location>
</feature>
<evidence type="ECO:0000256" key="3">
    <source>
        <dbReference type="ARBA" id="ARBA00022448"/>
    </source>
</evidence>
<keyword evidence="3" id="KW-0813">Transport</keyword>
<keyword evidence="6 7" id="KW-0472">Membrane</keyword>
<evidence type="ECO:0000313" key="11">
    <source>
        <dbReference type="Proteomes" id="UP000663834"/>
    </source>
</evidence>
<dbReference type="OrthoDB" id="46396at2759"/>
<evidence type="ECO:0000313" key="9">
    <source>
        <dbReference type="EMBL" id="CAF1486425.1"/>
    </source>
</evidence>
<dbReference type="InterPro" id="IPR002259">
    <property type="entry name" value="Eqnu_transpt"/>
</dbReference>
<proteinExistence type="inferred from homology"/>
<dbReference type="Proteomes" id="UP000681967">
    <property type="component" value="Unassembled WGS sequence"/>
</dbReference>
<evidence type="ECO:0000256" key="2">
    <source>
        <dbReference type="ARBA" id="ARBA00007965"/>
    </source>
</evidence>
<dbReference type="Proteomes" id="UP000663855">
    <property type="component" value="Unassembled WGS sequence"/>
</dbReference>
<name>A0A815S6K4_9BILA</name>
<evidence type="ECO:0000256" key="1">
    <source>
        <dbReference type="ARBA" id="ARBA00004141"/>
    </source>
</evidence>
<comment type="subcellular location">
    <subcellularLocation>
        <location evidence="1">Membrane</location>
        <topology evidence="1">Multi-pass membrane protein</topology>
    </subcellularLocation>
</comment>
<gene>
    <name evidence="10" type="ORF">BYL167_LOCUS35416</name>
    <name evidence="8" type="ORF">CJN711_LOCUS12964</name>
    <name evidence="9" type="ORF">KQP761_LOCUS13854</name>
</gene>
<evidence type="ECO:0000256" key="7">
    <source>
        <dbReference type="SAM" id="Phobius"/>
    </source>
</evidence>
<dbReference type="PANTHER" id="PTHR10332:SF88">
    <property type="entry name" value="EQUILIBRATIVE NUCLEOSIDE TRANSPORTER 1, ISOFORM A"/>
    <property type="match status" value="1"/>
</dbReference>
<protein>
    <recommendedName>
        <fullName evidence="12">Equilibrative nucleoside transporter 1</fullName>
    </recommendedName>
</protein>
<dbReference type="PRINTS" id="PR01130">
    <property type="entry name" value="DERENTRNSPRT"/>
</dbReference>
<dbReference type="GO" id="GO:0005886">
    <property type="term" value="C:plasma membrane"/>
    <property type="evidence" value="ECO:0007669"/>
    <property type="project" value="TreeGrafter"/>
</dbReference>
<sequence length="461" mass="51624">MDSPSHSPRVSTTSVPLVLAVDGHSWSYWAFVWLGLGSLLPFNFFITADPYFRYKLHDSKTPNSSASRLELSYENAVTLSTSVPNLIATILVTFVCVPYIHKYRIYSSLSGIAICLLICFAFIFVNVNQWREVFFIVTMVLVMIQGVLCAILLNCFFSLASTLPSRYIQGFVAGQALGGVSVVLCSIASILFSNDISVSAAIYFLLALFVVVSNLLTYVYVEKSHLLQIYSSSIQEVNNEHEPLLHSSILDDNAIDSLNITALALRQRLMVAYKHTKWNFLGIFLTFVCTLSLFPAYMSKIQPAYPSIDYPHTLWTDRLYTQVMTFLLFNVGDTLGRIISAKIQIPSLLRARLLFFICLLRFIFIPLFGLCHFPNTNGFPYVFKNDFIYASIVLLFSLSHGYCNSLNMMYAPRRVHAQLSSTVGALMLMALTSGIFVGSLLSYGVVALYGDAQPPDNLHFQ</sequence>
<comment type="similarity">
    <text evidence="2">Belongs to the SLC29A/ENT transporter (TC 2.A.57) family.</text>
</comment>
<feature type="transmembrane region" description="Helical" evidence="7">
    <location>
        <begin position="133"/>
        <end position="159"/>
    </location>
</feature>
<keyword evidence="4 7" id="KW-0812">Transmembrane</keyword>
<dbReference type="Proteomes" id="UP000663834">
    <property type="component" value="Unassembled WGS sequence"/>
</dbReference>
<reference evidence="9" key="1">
    <citation type="submission" date="2021-02" db="EMBL/GenBank/DDBJ databases">
        <authorList>
            <person name="Nowell W R."/>
        </authorList>
    </citation>
    <scope>NUCLEOTIDE SEQUENCE</scope>
</reference>
<feature type="transmembrane region" description="Helical" evidence="7">
    <location>
        <begin position="26"/>
        <end position="46"/>
    </location>
</feature>
<keyword evidence="5 7" id="KW-1133">Transmembrane helix</keyword>
<dbReference type="EMBL" id="CAJNOW010006465">
    <property type="protein sequence ID" value="CAF1486425.1"/>
    <property type="molecule type" value="Genomic_DNA"/>
</dbReference>
<comment type="caution">
    <text evidence="9">The sequence shown here is derived from an EMBL/GenBank/DDBJ whole genome shotgun (WGS) entry which is preliminary data.</text>
</comment>
<dbReference type="PANTHER" id="PTHR10332">
    <property type="entry name" value="EQUILIBRATIVE NUCLEOSIDE TRANSPORTER"/>
    <property type="match status" value="1"/>
</dbReference>
<evidence type="ECO:0008006" key="12">
    <source>
        <dbReference type="Google" id="ProtNLM"/>
    </source>
</evidence>
<dbReference type="Pfam" id="PF01733">
    <property type="entry name" value="Nucleoside_tran"/>
    <property type="match status" value="1"/>
</dbReference>
<feature type="transmembrane region" description="Helical" evidence="7">
    <location>
        <begin position="319"/>
        <end position="339"/>
    </location>
</feature>
<dbReference type="GO" id="GO:0005337">
    <property type="term" value="F:nucleoside transmembrane transporter activity"/>
    <property type="evidence" value="ECO:0007669"/>
    <property type="project" value="InterPro"/>
</dbReference>